<keyword evidence="1 2" id="KW-0728">SH3 domain</keyword>
<dbReference type="PROSITE" id="PS50002">
    <property type="entry name" value="SH3"/>
    <property type="match status" value="1"/>
</dbReference>
<dbReference type="SUPFAM" id="SSF50044">
    <property type="entry name" value="SH3-domain"/>
    <property type="match status" value="1"/>
</dbReference>
<feature type="domain" description="SH3" evidence="4">
    <location>
        <begin position="805"/>
        <end position="870"/>
    </location>
</feature>
<keyword evidence="6" id="KW-1185">Reference proteome</keyword>
<feature type="region of interest" description="Disordered" evidence="3">
    <location>
        <begin position="405"/>
        <end position="435"/>
    </location>
</feature>
<dbReference type="Gene3D" id="2.60.40.640">
    <property type="match status" value="1"/>
</dbReference>
<evidence type="ECO:0000256" key="3">
    <source>
        <dbReference type="SAM" id="MobiDB-lite"/>
    </source>
</evidence>
<proteinExistence type="predicted"/>
<accession>A0ABQ8F3Z1</accession>
<comment type="caution">
    <text evidence="5">The sequence shown here is derived from an EMBL/GenBank/DDBJ whole genome shotgun (WGS) entry which is preliminary data.</text>
</comment>
<dbReference type="InterPro" id="IPR011021">
    <property type="entry name" value="Arrestin-like_N"/>
</dbReference>
<feature type="region of interest" description="Disordered" evidence="3">
    <location>
        <begin position="249"/>
        <end position="272"/>
    </location>
</feature>
<evidence type="ECO:0000313" key="5">
    <source>
        <dbReference type="EMBL" id="KAH6591784.1"/>
    </source>
</evidence>
<dbReference type="InterPro" id="IPR014752">
    <property type="entry name" value="Arrestin-like_C"/>
</dbReference>
<dbReference type="Gene3D" id="2.30.30.40">
    <property type="entry name" value="SH3 Domains"/>
    <property type="match status" value="1"/>
</dbReference>
<protein>
    <recommendedName>
        <fullName evidence="4">SH3 domain-containing protein</fullName>
    </recommendedName>
</protein>
<feature type="region of interest" description="Disordered" evidence="3">
    <location>
        <begin position="702"/>
        <end position="724"/>
    </location>
</feature>
<feature type="region of interest" description="Disordered" evidence="3">
    <location>
        <begin position="763"/>
        <end position="786"/>
    </location>
</feature>
<reference evidence="5 6" key="1">
    <citation type="submission" date="2021-02" db="EMBL/GenBank/DDBJ databases">
        <title>Variation within the Batrachochytrium salamandrivorans European outbreak.</title>
        <authorList>
            <person name="Kelly M."/>
            <person name="Pasmans F."/>
            <person name="Shea T.P."/>
            <person name="Munoz J.F."/>
            <person name="Carranza S."/>
            <person name="Cuomo C.A."/>
            <person name="Martel A."/>
        </authorList>
    </citation>
    <scope>NUCLEOTIDE SEQUENCE [LARGE SCALE GENOMIC DNA]</scope>
    <source>
        <strain evidence="5 6">AMFP18/2</strain>
    </source>
</reference>
<evidence type="ECO:0000256" key="2">
    <source>
        <dbReference type="PROSITE-ProRule" id="PRU00192"/>
    </source>
</evidence>
<feature type="compositionally biased region" description="Polar residues" evidence="3">
    <location>
        <begin position="766"/>
        <end position="786"/>
    </location>
</feature>
<dbReference type="Pfam" id="PF00339">
    <property type="entry name" value="Arrestin_N"/>
    <property type="match status" value="1"/>
</dbReference>
<evidence type="ECO:0000256" key="1">
    <source>
        <dbReference type="ARBA" id="ARBA00022443"/>
    </source>
</evidence>
<dbReference type="Proteomes" id="UP001648503">
    <property type="component" value="Unassembled WGS sequence"/>
</dbReference>
<dbReference type="InterPro" id="IPR001452">
    <property type="entry name" value="SH3_domain"/>
</dbReference>
<gene>
    <name evidence="5" type="ORF">BASA50_008493</name>
</gene>
<feature type="compositionally biased region" description="Basic and acidic residues" evidence="3">
    <location>
        <begin position="256"/>
        <end position="269"/>
    </location>
</feature>
<sequence>MGVIKHLDIIPSIDPSLSSSEFVVEAGWGTPSSIVGVIRLSASKPLKEAKLILEFQGSTATFWVSNKIRKANDPPGEAYSRQFQLISTVVRNSKDALEPNEFGSVTIPFTIHLPPQNLPPSYSDDCGCINYILKSTLSWSEAFYLTRPTRVATVPITIIMPRFHRLKLLRNPSTLEYDTPYSVDRCTCAIRLPSRVYIPGQQFTVQFAIPYIPPNRTIVAVRTTIEVCTTYRSITSDATKRSKNAVVWSPSPLASSRDRPSRSELDALKSSHPPVFSRSIQLVTDPNAHHPTLESPIITLRSIFKLKVFLDGDDSPHLSFETAIVVIPADTIKETASLKALEIARDQVLPTKEPSILAATSTSSLRSKRSICSTISSTVPPFLLDIPDSGGPFFPSYISGGDNSTLHNSPCSPETQTHSITKSSTDSIASLNSLTSGPPPLRYSLLLRDMDLQPSQTNMDHNPDDLTPITPESTSTLAKALPDIAFRLPLSRELASLPENTVATFENNLDAGVCDGNSELDGLLTIDELASRLTIANLNHKDFEMMMIPKSKRFSDDSVDSGKSDSNGALARLDSGISWAALPVNVDLTTSPSRCSNLVNDDNVLQEEHAHTLNQYTINTTQSDNVNTLFKNEDAHGHNNNQLSLHTSDIQNTVRGSASSQEIEGSTVSRHSLMASNTEKVRLDQMNQIDALLNSLLTLDQDTPTTTSDHDSQRSSPSTMCNSVPAVVVPRRSSSTFLSISRGLLPIGHTGAAAAHLSTPLLAQRPPSSTLSRQKSADSQLSDIPSQSQYKSFESLNMTGYSHLEKKPKAIARFSVIKSHSPQQPDELLLFAGDMVCIREVFRDGWCWGYHVLSKAEGSFPMRNVQLYDSVRAMG</sequence>
<evidence type="ECO:0000259" key="4">
    <source>
        <dbReference type="PROSITE" id="PS50002"/>
    </source>
</evidence>
<name>A0ABQ8F3Z1_9FUNG</name>
<dbReference type="InterPro" id="IPR036028">
    <property type="entry name" value="SH3-like_dom_sf"/>
</dbReference>
<evidence type="ECO:0000313" key="6">
    <source>
        <dbReference type="Proteomes" id="UP001648503"/>
    </source>
</evidence>
<organism evidence="5 6">
    <name type="scientific">Batrachochytrium salamandrivorans</name>
    <dbReference type="NCBI Taxonomy" id="1357716"/>
    <lineage>
        <taxon>Eukaryota</taxon>
        <taxon>Fungi</taxon>
        <taxon>Fungi incertae sedis</taxon>
        <taxon>Chytridiomycota</taxon>
        <taxon>Chytridiomycota incertae sedis</taxon>
        <taxon>Chytridiomycetes</taxon>
        <taxon>Rhizophydiales</taxon>
        <taxon>Rhizophydiales incertae sedis</taxon>
        <taxon>Batrachochytrium</taxon>
    </lineage>
</organism>
<dbReference type="EMBL" id="JAFCIX010000397">
    <property type="protein sequence ID" value="KAH6591784.1"/>
    <property type="molecule type" value="Genomic_DNA"/>
</dbReference>